<name>A0A0A8YKC1_ARUDO</name>
<reference evidence="1" key="1">
    <citation type="submission" date="2014-09" db="EMBL/GenBank/DDBJ databases">
        <authorList>
            <person name="Magalhaes I.L.F."/>
            <person name="Oliveira U."/>
            <person name="Santos F.R."/>
            <person name="Vidigal T.H.D.A."/>
            <person name="Brescovit A.D."/>
            <person name="Santos A.J."/>
        </authorList>
    </citation>
    <scope>NUCLEOTIDE SEQUENCE</scope>
    <source>
        <tissue evidence="1">Shoot tissue taken approximately 20 cm above the soil surface</tissue>
    </source>
</reference>
<dbReference type="AlphaFoldDB" id="A0A0A8YKC1"/>
<sequence>MLKNWQIRSHLQQLTEPP</sequence>
<evidence type="ECO:0000313" key="1">
    <source>
        <dbReference type="EMBL" id="JAD23032.1"/>
    </source>
</evidence>
<dbReference type="EMBL" id="GBRH01274863">
    <property type="protein sequence ID" value="JAD23032.1"/>
    <property type="molecule type" value="Transcribed_RNA"/>
</dbReference>
<proteinExistence type="predicted"/>
<protein>
    <submittedName>
        <fullName evidence="1">Uncharacterized protein</fullName>
    </submittedName>
</protein>
<accession>A0A0A8YKC1</accession>
<organism evidence="1">
    <name type="scientific">Arundo donax</name>
    <name type="common">Giant reed</name>
    <name type="synonym">Donax arundinaceus</name>
    <dbReference type="NCBI Taxonomy" id="35708"/>
    <lineage>
        <taxon>Eukaryota</taxon>
        <taxon>Viridiplantae</taxon>
        <taxon>Streptophyta</taxon>
        <taxon>Embryophyta</taxon>
        <taxon>Tracheophyta</taxon>
        <taxon>Spermatophyta</taxon>
        <taxon>Magnoliopsida</taxon>
        <taxon>Liliopsida</taxon>
        <taxon>Poales</taxon>
        <taxon>Poaceae</taxon>
        <taxon>PACMAD clade</taxon>
        <taxon>Arundinoideae</taxon>
        <taxon>Arundineae</taxon>
        <taxon>Arundo</taxon>
    </lineage>
</organism>
<reference evidence="1" key="2">
    <citation type="journal article" date="2015" name="Data Brief">
        <title>Shoot transcriptome of the giant reed, Arundo donax.</title>
        <authorList>
            <person name="Barrero R.A."/>
            <person name="Guerrero F.D."/>
            <person name="Moolhuijzen P."/>
            <person name="Goolsby J.A."/>
            <person name="Tidwell J."/>
            <person name="Bellgard S.E."/>
            <person name="Bellgard M.I."/>
        </authorList>
    </citation>
    <scope>NUCLEOTIDE SEQUENCE</scope>
    <source>
        <tissue evidence="1">Shoot tissue taken approximately 20 cm above the soil surface</tissue>
    </source>
</reference>